<keyword evidence="2" id="KW-1003">Cell membrane</keyword>
<evidence type="ECO:0000256" key="5">
    <source>
        <dbReference type="ARBA" id="ARBA00023136"/>
    </source>
</evidence>
<protein>
    <submittedName>
        <fullName evidence="7">LysE family transporter</fullName>
    </submittedName>
</protein>
<evidence type="ECO:0000256" key="1">
    <source>
        <dbReference type="ARBA" id="ARBA00004651"/>
    </source>
</evidence>
<dbReference type="InterPro" id="IPR001123">
    <property type="entry name" value="LeuE-type"/>
</dbReference>
<feature type="transmembrane region" description="Helical" evidence="6">
    <location>
        <begin position="146"/>
        <end position="168"/>
    </location>
</feature>
<evidence type="ECO:0000256" key="4">
    <source>
        <dbReference type="ARBA" id="ARBA00022989"/>
    </source>
</evidence>
<dbReference type="GO" id="GO:0015171">
    <property type="term" value="F:amino acid transmembrane transporter activity"/>
    <property type="evidence" value="ECO:0007669"/>
    <property type="project" value="TreeGrafter"/>
</dbReference>
<reference evidence="7 8" key="1">
    <citation type="submission" date="2019-12" db="EMBL/GenBank/DDBJ databases">
        <authorList>
            <person name="Lee S.D."/>
        </authorList>
    </citation>
    <scope>NUCLEOTIDE SEQUENCE [LARGE SCALE GENOMIC DNA]</scope>
    <source>
        <strain evidence="7 8">GH1-50</strain>
    </source>
</reference>
<evidence type="ECO:0000313" key="8">
    <source>
        <dbReference type="Proteomes" id="UP000480350"/>
    </source>
</evidence>
<gene>
    <name evidence="7" type="ORF">GQ651_03715</name>
</gene>
<comment type="caution">
    <text evidence="7">The sequence shown here is derived from an EMBL/GenBank/DDBJ whole genome shotgun (WGS) entry which is preliminary data.</text>
</comment>
<dbReference type="Proteomes" id="UP000480350">
    <property type="component" value="Unassembled WGS sequence"/>
</dbReference>
<sequence length="198" mass="20740">MEPATALAFSIAIFGALVSPGPAFLALTKSSVSGGRLQGILTGLGLASAATLWSFTAFAGLTALFALVPAAFLIMKIAGAAYLFWLAWSLWRHADQGPDTTMPRGPKGFALGFVTNLANPKAVIFIAAIFSTILPAGMSIAAKGQILLLHFTIEAVFYTGCAIILTTQRARAGYLRLKKVFDRCAAILLGGMALRMAS</sequence>
<evidence type="ECO:0000313" key="7">
    <source>
        <dbReference type="EMBL" id="MXQ06948.1"/>
    </source>
</evidence>
<dbReference type="AlphaFoldDB" id="A0A7C9IEQ2"/>
<comment type="subcellular location">
    <subcellularLocation>
        <location evidence="1">Cell membrane</location>
        <topology evidence="1">Multi-pass membrane protein</topology>
    </subcellularLocation>
</comment>
<keyword evidence="4 6" id="KW-1133">Transmembrane helix</keyword>
<feature type="transmembrane region" description="Helical" evidence="6">
    <location>
        <begin position="6"/>
        <end position="27"/>
    </location>
</feature>
<evidence type="ECO:0000256" key="2">
    <source>
        <dbReference type="ARBA" id="ARBA00022475"/>
    </source>
</evidence>
<proteinExistence type="predicted"/>
<dbReference type="EMBL" id="WUPT01000001">
    <property type="protein sequence ID" value="MXQ06948.1"/>
    <property type="molecule type" value="Genomic_DNA"/>
</dbReference>
<evidence type="ECO:0000256" key="6">
    <source>
        <dbReference type="SAM" id="Phobius"/>
    </source>
</evidence>
<dbReference type="PANTHER" id="PTHR30086:SF20">
    <property type="entry name" value="ARGININE EXPORTER PROTEIN ARGO-RELATED"/>
    <property type="match status" value="1"/>
</dbReference>
<dbReference type="GO" id="GO:0005886">
    <property type="term" value="C:plasma membrane"/>
    <property type="evidence" value="ECO:0007669"/>
    <property type="project" value="UniProtKB-SubCell"/>
</dbReference>
<accession>A0A7C9IEQ2</accession>
<dbReference type="RefSeq" id="WP_160762858.1">
    <property type="nucleotide sequence ID" value="NZ_WUPT01000001.1"/>
</dbReference>
<feature type="transmembrane region" description="Helical" evidence="6">
    <location>
        <begin position="39"/>
        <end position="58"/>
    </location>
</feature>
<name>A0A7C9IEQ2_9RHOB</name>
<feature type="transmembrane region" description="Helical" evidence="6">
    <location>
        <begin position="64"/>
        <end position="88"/>
    </location>
</feature>
<keyword evidence="5 6" id="KW-0472">Membrane</keyword>
<dbReference type="Pfam" id="PF01810">
    <property type="entry name" value="LysE"/>
    <property type="match status" value="1"/>
</dbReference>
<feature type="transmembrane region" description="Helical" evidence="6">
    <location>
        <begin position="109"/>
        <end position="134"/>
    </location>
</feature>
<reference evidence="7 8" key="2">
    <citation type="submission" date="2020-03" db="EMBL/GenBank/DDBJ databases">
        <title>Kangsaoukella pontilimi gen. nov., sp. nov., a new member of the family Rhodobacteraceae isolated from a tidal mudflat.</title>
        <authorList>
            <person name="Kim I.S."/>
        </authorList>
    </citation>
    <scope>NUCLEOTIDE SEQUENCE [LARGE SCALE GENOMIC DNA]</scope>
    <source>
        <strain evidence="7 8">GH1-50</strain>
    </source>
</reference>
<organism evidence="7 8">
    <name type="scientific">Kangsaoukella pontilimi</name>
    <dbReference type="NCBI Taxonomy" id="2691042"/>
    <lineage>
        <taxon>Bacteria</taxon>
        <taxon>Pseudomonadati</taxon>
        <taxon>Pseudomonadota</taxon>
        <taxon>Alphaproteobacteria</taxon>
        <taxon>Rhodobacterales</taxon>
        <taxon>Paracoccaceae</taxon>
        <taxon>Kangsaoukella</taxon>
    </lineage>
</organism>
<keyword evidence="8" id="KW-1185">Reference proteome</keyword>
<dbReference type="PANTHER" id="PTHR30086">
    <property type="entry name" value="ARGININE EXPORTER PROTEIN ARGO"/>
    <property type="match status" value="1"/>
</dbReference>
<keyword evidence="3 6" id="KW-0812">Transmembrane</keyword>
<evidence type="ECO:0000256" key="3">
    <source>
        <dbReference type="ARBA" id="ARBA00022692"/>
    </source>
</evidence>